<evidence type="ECO:0000256" key="1">
    <source>
        <dbReference type="SAM" id="Phobius"/>
    </source>
</evidence>
<feature type="transmembrane region" description="Helical" evidence="1">
    <location>
        <begin position="6"/>
        <end position="28"/>
    </location>
</feature>
<evidence type="ECO:0000313" key="3">
    <source>
        <dbReference type="Proteomes" id="UP000663842"/>
    </source>
</evidence>
<name>A0A818X9T0_9BILA</name>
<keyword evidence="1" id="KW-1133">Transmembrane helix</keyword>
<protein>
    <submittedName>
        <fullName evidence="2">Uncharacterized protein</fullName>
    </submittedName>
</protein>
<dbReference type="Proteomes" id="UP000663842">
    <property type="component" value="Unassembled WGS sequence"/>
</dbReference>
<accession>A0A818X9T0</accession>
<keyword evidence="1" id="KW-0812">Transmembrane</keyword>
<keyword evidence="1" id="KW-0472">Membrane</keyword>
<reference evidence="2" key="1">
    <citation type="submission" date="2021-02" db="EMBL/GenBank/DDBJ databases">
        <authorList>
            <person name="Nowell W R."/>
        </authorList>
    </citation>
    <scope>NUCLEOTIDE SEQUENCE</scope>
</reference>
<gene>
    <name evidence="2" type="ORF">UXM345_LOCUS1030</name>
</gene>
<feature type="transmembrane region" description="Helical" evidence="1">
    <location>
        <begin position="49"/>
        <end position="71"/>
    </location>
</feature>
<dbReference type="AlphaFoldDB" id="A0A818X9T0"/>
<evidence type="ECO:0000313" key="2">
    <source>
        <dbReference type="EMBL" id="CAF3734375.1"/>
    </source>
</evidence>
<sequence length="113" mass="13586">MVTPALLLRAIIGYLSSTFLIPLIRLFLNQLEFQIKPRFCSARKPFNMTLGMFTEFFLPVIFITTFNFYIYCYINKLDANVSSSNEIKQKYKLNKLSHRFYRHRNYKNEKLLR</sequence>
<organism evidence="2 3">
    <name type="scientific">Rotaria magnacalcarata</name>
    <dbReference type="NCBI Taxonomy" id="392030"/>
    <lineage>
        <taxon>Eukaryota</taxon>
        <taxon>Metazoa</taxon>
        <taxon>Spiralia</taxon>
        <taxon>Gnathifera</taxon>
        <taxon>Rotifera</taxon>
        <taxon>Eurotatoria</taxon>
        <taxon>Bdelloidea</taxon>
        <taxon>Philodinida</taxon>
        <taxon>Philodinidae</taxon>
        <taxon>Rotaria</taxon>
    </lineage>
</organism>
<comment type="caution">
    <text evidence="2">The sequence shown here is derived from an EMBL/GenBank/DDBJ whole genome shotgun (WGS) entry which is preliminary data.</text>
</comment>
<dbReference type="SUPFAM" id="SSF81330">
    <property type="entry name" value="Gated mechanosensitive channel"/>
    <property type="match status" value="1"/>
</dbReference>
<proteinExistence type="predicted"/>
<dbReference type="EMBL" id="CAJOBF010000052">
    <property type="protein sequence ID" value="CAF3734375.1"/>
    <property type="molecule type" value="Genomic_DNA"/>
</dbReference>
<dbReference type="InterPro" id="IPR036019">
    <property type="entry name" value="MscL_channel"/>
</dbReference>